<evidence type="ECO:0008006" key="3">
    <source>
        <dbReference type="Google" id="ProtNLM"/>
    </source>
</evidence>
<dbReference type="InterPro" id="IPR036691">
    <property type="entry name" value="Endo/exonu/phosph_ase_sf"/>
</dbReference>
<dbReference type="Proteomes" id="UP000821837">
    <property type="component" value="Unassembled WGS sequence"/>
</dbReference>
<organism evidence="1 2">
    <name type="scientific">Rhipicephalus sanguineus</name>
    <name type="common">Brown dog tick</name>
    <name type="synonym">Ixodes sanguineus</name>
    <dbReference type="NCBI Taxonomy" id="34632"/>
    <lineage>
        <taxon>Eukaryota</taxon>
        <taxon>Metazoa</taxon>
        <taxon>Ecdysozoa</taxon>
        <taxon>Arthropoda</taxon>
        <taxon>Chelicerata</taxon>
        <taxon>Arachnida</taxon>
        <taxon>Acari</taxon>
        <taxon>Parasitiformes</taxon>
        <taxon>Ixodida</taxon>
        <taxon>Ixodoidea</taxon>
        <taxon>Ixodidae</taxon>
        <taxon>Rhipicephalinae</taxon>
        <taxon>Rhipicephalus</taxon>
        <taxon>Rhipicephalus</taxon>
    </lineage>
</organism>
<proteinExistence type="predicted"/>
<dbReference type="SUPFAM" id="SSF56219">
    <property type="entry name" value="DNase I-like"/>
    <property type="match status" value="1"/>
</dbReference>
<evidence type="ECO:0000313" key="2">
    <source>
        <dbReference type="Proteomes" id="UP000821837"/>
    </source>
</evidence>
<reference evidence="1" key="1">
    <citation type="journal article" date="2020" name="Cell">
        <title>Large-Scale Comparative Analyses of Tick Genomes Elucidate Their Genetic Diversity and Vector Capacities.</title>
        <authorList>
            <consortium name="Tick Genome and Microbiome Consortium (TIGMIC)"/>
            <person name="Jia N."/>
            <person name="Wang J."/>
            <person name="Shi W."/>
            <person name="Du L."/>
            <person name="Sun Y."/>
            <person name="Zhan W."/>
            <person name="Jiang J.F."/>
            <person name="Wang Q."/>
            <person name="Zhang B."/>
            <person name="Ji P."/>
            <person name="Bell-Sakyi L."/>
            <person name="Cui X.M."/>
            <person name="Yuan T.T."/>
            <person name="Jiang B.G."/>
            <person name="Yang W.F."/>
            <person name="Lam T.T."/>
            <person name="Chang Q.C."/>
            <person name="Ding S.J."/>
            <person name="Wang X.J."/>
            <person name="Zhu J.G."/>
            <person name="Ruan X.D."/>
            <person name="Zhao L."/>
            <person name="Wei J.T."/>
            <person name="Ye R.Z."/>
            <person name="Que T.C."/>
            <person name="Du C.H."/>
            <person name="Zhou Y.H."/>
            <person name="Cheng J.X."/>
            <person name="Dai P.F."/>
            <person name="Guo W.B."/>
            <person name="Han X.H."/>
            <person name="Huang E.J."/>
            <person name="Li L.F."/>
            <person name="Wei W."/>
            <person name="Gao Y.C."/>
            <person name="Liu J.Z."/>
            <person name="Shao H.Z."/>
            <person name="Wang X."/>
            <person name="Wang C.C."/>
            <person name="Yang T.C."/>
            <person name="Huo Q.B."/>
            <person name="Li W."/>
            <person name="Chen H.Y."/>
            <person name="Chen S.E."/>
            <person name="Zhou L.G."/>
            <person name="Ni X.B."/>
            <person name="Tian J.H."/>
            <person name="Sheng Y."/>
            <person name="Liu T."/>
            <person name="Pan Y.S."/>
            <person name="Xia L.Y."/>
            <person name="Li J."/>
            <person name="Zhao F."/>
            <person name="Cao W.C."/>
        </authorList>
    </citation>
    <scope>NUCLEOTIDE SEQUENCE</scope>
    <source>
        <strain evidence="1">Rsan-2018</strain>
    </source>
</reference>
<evidence type="ECO:0000313" key="1">
    <source>
        <dbReference type="EMBL" id="KAH7986816.1"/>
    </source>
</evidence>
<dbReference type="EMBL" id="JABSTV010000265">
    <property type="protein sequence ID" value="KAH7986816.1"/>
    <property type="molecule type" value="Genomic_DNA"/>
</dbReference>
<dbReference type="Gene3D" id="3.60.10.10">
    <property type="entry name" value="Endonuclease/exonuclease/phosphatase"/>
    <property type="match status" value="1"/>
</dbReference>
<dbReference type="AlphaFoldDB" id="A0A9D4YRS5"/>
<gene>
    <name evidence="1" type="ORF">HPB52_024712</name>
</gene>
<reference evidence="1" key="2">
    <citation type="submission" date="2021-09" db="EMBL/GenBank/DDBJ databases">
        <authorList>
            <person name="Jia N."/>
            <person name="Wang J."/>
            <person name="Shi W."/>
            <person name="Du L."/>
            <person name="Sun Y."/>
            <person name="Zhan W."/>
            <person name="Jiang J."/>
            <person name="Wang Q."/>
            <person name="Zhang B."/>
            <person name="Ji P."/>
            <person name="Sakyi L.B."/>
            <person name="Cui X."/>
            <person name="Yuan T."/>
            <person name="Jiang B."/>
            <person name="Yang W."/>
            <person name="Lam T.T.-Y."/>
            <person name="Chang Q."/>
            <person name="Ding S."/>
            <person name="Wang X."/>
            <person name="Zhu J."/>
            <person name="Ruan X."/>
            <person name="Zhao L."/>
            <person name="Wei J."/>
            <person name="Que T."/>
            <person name="Du C."/>
            <person name="Cheng J."/>
            <person name="Dai P."/>
            <person name="Han X."/>
            <person name="Huang E."/>
            <person name="Gao Y."/>
            <person name="Liu J."/>
            <person name="Shao H."/>
            <person name="Ye R."/>
            <person name="Li L."/>
            <person name="Wei W."/>
            <person name="Wang X."/>
            <person name="Wang C."/>
            <person name="Huo Q."/>
            <person name="Li W."/>
            <person name="Guo W."/>
            <person name="Chen H."/>
            <person name="Chen S."/>
            <person name="Zhou L."/>
            <person name="Zhou L."/>
            <person name="Ni X."/>
            <person name="Tian J."/>
            <person name="Zhou Y."/>
            <person name="Sheng Y."/>
            <person name="Liu T."/>
            <person name="Pan Y."/>
            <person name="Xia L."/>
            <person name="Li J."/>
            <person name="Zhao F."/>
            <person name="Cao W."/>
        </authorList>
    </citation>
    <scope>NUCLEOTIDE SEQUENCE</scope>
    <source>
        <strain evidence="1">Rsan-2018</strain>
        <tissue evidence="1">Larvae</tissue>
    </source>
</reference>
<protein>
    <recommendedName>
        <fullName evidence="3">Endonuclease/exonuclease/phosphatase domain-containing protein</fullName>
    </recommendedName>
</protein>
<comment type="caution">
    <text evidence="1">The sequence shown here is derived from an EMBL/GenBank/DDBJ whole genome shotgun (WGS) entry which is preliminary data.</text>
</comment>
<sequence>MPASAPPPPPDPGKHRARRHLALLITADRSVVAVWQCNCRGFLPKRNHLLLHLHQLDPSATPDIIVLQESHADVSLSRFVAYNQAAHHPLPHPVKAVLTRRTLVVTRADLPFPEVHHVFLEILPQHCEQPSLFLLNVYNPPRATENAALTATSSRRCNAQPTSSRPTCTPPISLTRRPNRLCFSRDLPTGVAISFLHPTSRFTRTPLPSQSFPIPTCSG</sequence>
<keyword evidence="2" id="KW-1185">Reference proteome</keyword>
<accession>A0A9D4YRS5</accession>
<dbReference type="VEuPathDB" id="VectorBase:RSAN_050550"/>
<name>A0A9D4YRS5_RHISA</name>